<dbReference type="RefSeq" id="WP_203861440.1">
    <property type="nucleotide sequence ID" value="NZ_BONX01000049.1"/>
</dbReference>
<name>A0ABQ4EZI4_9ACTN</name>
<keyword evidence="2" id="KW-0812">Transmembrane</keyword>
<feature type="transmembrane region" description="Helical" evidence="2">
    <location>
        <begin position="53"/>
        <end position="77"/>
    </location>
</feature>
<evidence type="ECO:0000256" key="1">
    <source>
        <dbReference type="SAM" id="MobiDB-lite"/>
    </source>
</evidence>
<comment type="caution">
    <text evidence="3">The sequence shown here is derived from an EMBL/GenBank/DDBJ whole genome shotgun (WGS) entry which is preliminary data.</text>
</comment>
<sequence length="148" mass="14950">MPLHVDREIHQPGSQLDVTVVTEIGAVLAVQPVLPVLATLIGSVLVERAGPMLAVLVGSVLIGSVLIGSVLIGSVLIGSVLVEVGPVGAEVGPDGGRCGCGPVHGHDPAGRPAATASGLSGADRERSNRSVGGLAHPRIFIMFYQDLS</sequence>
<proteinExistence type="predicted"/>
<evidence type="ECO:0008006" key="5">
    <source>
        <dbReference type="Google" id="ProtNLM"/>
    </source>
</evidence>
<feature type="transmembrane region" description="Helical" evidence="2">
    <location>
        <begin position="24"/>
        <end position="46"/>
    </location>
</feature>
<keyword evidence="2" id="KW-0472">Membrane</keyword>
<evidence type="ECO:0000256" key="2">
    <source>
        <dbReference type="SAM" id="Phobius"/>
    </source>
</evidence>
<gene>
    <name evidence="3" type="ORF">Pma05_66560</name>
</gene>
<accession>A0ABQ4EZI4</accession>
<evidence type="ECO:0000313" key="3">
    <source>
        <dbReference type="EMBL" id="GIH00084.1"/>
    </source>
</evidence>
<dbReference type="EMBL" id="BONX01000049">
    <property type="protein sequence ID" value="GIH00084.1"/>
    <property type="molecule type" value="Genomic_DNA"/>
</dbReference>
<evidence type="ECO:0000313" key="4">
    <source>
        <dbReference type="Proteomes" id="UP000621500"/>
    </source>
</evidence>
<feature type="region of interest" description="Disordered" evidence="1">
    <location>
        <begin position="103"/>
        <end position="130"/>
    </location>
</feature>
<reference evidence="3 4" key="1">
    <citation type="submission" date="2021-01" db="EMBL/GenBank/DDBJ databases">
        <title>Whole genome shotgun sequence of Plantactinospora mayteni NBRC 109088.</title>
        <authorList>
            <person name="Komaki H."/>
            <person name="Tamura T."/>
        </authorList>
    </citation>
    <scope>NUCLEOTIDE SEQUENCE [LARGE SCALE GENOMIC DNA]</scope>
    <source>
        <strain evidence="3 4">NBRC 109088</strain>
    </source>
</reference>
<protein>
    <recommendedName>
        <fullName evidence="5">Integral membrane protein</fullName>
    </recommendedName>
</protein>
<dbReference type="Proteomes" id="UP000621500">
    <property type="component" value="Unassembled WGS sequence"/>
</dbReference>
<organism evidence="3 4">
    <name type="scientific">Plantactinospora mayteni</name>
    <dbReference type="NCBI Taxonomy" id="566021"/>
    <lineage>
        <taxon>Bacteria</taxon>
        <taxon>Bacillati</taxon>
        <taxon>Actinomycetota</taxon>
        <taxon>Actinomycetes</taxon>
        <taxon>Micromonosporales</taxon>
        <taxon>Micromonosporaceae</taxon>
        <taxon>Plantactinospora</taxon>
    </lineage>
</organism>
<keyword evidence="4" id="KW-1185">Reference proteome</keyword>
<keyword evidence="2" id="KW-1133">Transmembrane helix</keyword>